<dbReference type="EMBL" id="KN847486">
    <property type="protein sequence ID" value="KIW99535.1"/>
    <property type="molecule type" value="Genomic_DNA"/>
</dbReference>
<feature type="chain" id="PRO_5002255207" description="GPI anchored protein" evidence="1">
    <location>
        <begin position="23"/>
        <end position="321"/>
    </location>
</feature>
<evidence type="ECO:0000313" key="2">
    <source>
        <dbReference type="EMBL" id="KIW99535.1"/>
    </source>
</evidence>
<sequence>MMMRLMTLGLWALTILPRIVVAHININYPLGQWNFTEEEQEEGAFCGGGTSGSASAWLAQDPFISLSGDAGETVTVRFIYSNYNPNGTEVFEGSIDNPVDFNTTLVENVTIPDSGNLCVDTTLPELAIGAVGVLYIAAVDPQTGSNVSSCATIEYIPETLEGQLVPETNLTYREFYCSNSTDLPVAETSCDCHCHDAEPHCTGVCSDEEIEAARDQCTAEYESGGGGDEECDCHCHGEEEHCIGNCTEQQETEARNECAASATVSSATTAPTATGESGTVTATASGAAATATDVGSAASNLVSMPDQVIGFAALVLAFIFC</sequence>
<dbReference type="GeneID" id="25299345"/>
<reference evidence="2 3" key="1">
    <citation type="submission" date="2015-01" db="EMBL/GenBank/DDBJ databases">
        <title>The Genome Sequence of Rhinocladiella mackenzie CBS 650.93.</title>
        <authorList>
            <consortium name="The Broad Institute Genomics Platform"/>
            <person name="Cuomo C."/>
            <person name="de Hoog S."/>
            <person name="Gorbushina A."/>
            <person name="Stielow B."/>
            <person name="Teixiera M."/>
            <person name="Abouelleil A."/>
            <person name="Chapman S.B."/>
            <person name="Priest M."/>
            <person name="Young S.K."/>
            <person name="Wortman J."/>
            <person name="Nusbaum C."/>
            <person name="Birren B."/>
        </authorList>
    </citation>
    <scope>NUCLEOTIDE SEQUENCE [LARGE SCALE GENOMIC DNA]</scope>
    <source>
        <strain evidence="2 3">CBS 650.93</strain>
    </source>
</reference>
<dbReference type="HOGENOM" id="CLU_882873_0_0_1"/>
<name>A0A0D2I8K6_9EURO</name>
<dbReference type="RefSeq" id="XP_013266672.1">
    <property type="nucleotide sequence ID" value="XM_013411218.1"/>
</dbReference>
<protein>
    <recommendedName>
        <fullName evidence="4">GPI anchored protein</fullName>
    </recommendedName>
</protein>
<dbReference type="VEuPathDB" id="FungiDB:Z518_11274"/>
<feature type="signal peptide" evidence="1">
    <location>
        <begin position="1"/>
        <end position="22"/>
    </location>
</feature>
<organism evidence="2 3">
    <name type="scientific">Rhinocladiella mackenziei CBS 650.93</name>
    <dbReference type="NCBI Taxonomy" id="1442369"/>
    <lineage>
        <taxon>Eukaryota</taxon>
        <taxon>Fungi</taxon>
        <taxon>Dikarya</taxon>
        <taxon>Ascomycota</taxon>
        <taxon>Pezizomycotina</taxon>
        <taxon>Eurotiomycetes</taxon>
        <taxon>Chaetothyriomycetidae</taxon>
        <taxon>Chaetothyriales</taxon>
        <taxon>Herpotrichiellaceae</taxon>
        <taxon>Rhinocladiella</taxon>
    </lineage>
</organism>
<accession>A0A0D2I8K6</accession>
<dbReference type="AlphaFoldDB" id="A0A0D2I8K6"/>
<proteinExistence type="predicted"/>
<keyword evidence="1" id="KW-0732">Signal</keyword>
<evidence type="ECO:0000256" key="1">
    <source>
        <dbReference type="SAM" id="SignalP"/>
    </source>
</evidence>
<keyword evidence="3" id="KW-1185">Reference proteome</keyword>
<evidence type="ECO:0008006" key="4">
    <source>
        <dbReference type="Google" id="ProtNLM"/>
    </source>
</evidence>
<gene>
    <name evidence="2" type="ORF">Z518_11274</name>
</gene>
<evidence type="ECO:0000313" key="3">
    <source>
        <dbReference type="Proteomes" id="UP000053617"/>
    </source>
</evidence>
<dbReference type="Proteomes" id="UP000053617">
    <property type="component" value="Unassembled WGS sequence"/>
</dbReference>
<dbReference type="OrthoDB" id="4791183at2759"/>